<protein>
    <submittedName>
        <fullName evidence="1">Uncharacterized protein</fullName>
    </submittedName>
</protein>
<sequence length="88" mass="9906">MVTLRDLIDGQEDVLWRDIGIQVVGSPDGVVGNVAHYLRLCGGHQTLSLGIFRKIRFAEDSPYIEKSYRQQDVGLCDDLTWMPAEISK</sequence>
<name>A0A6B3RQN8_9RHOB</name>
<accession>A0A6B3RQN8</accession>
<evidence type="ECO:0000313" key="2">
    <source>
        <dbReference type="Proteomes" id="UP000481421"/>
    </source>
</evidence>
<gene>
    <name evidence="1" type="ORF">G3572_04380</name>
</gene>
<evidence type="ECO:0000313" key="1">
    <source>
        <dbReference type="EMBL" id="NEX45429.1"/>
    </source>
</evidence>
<comment type="caution">
    <text evidence="1">The sequence shown here is derived from an EMBL/GenBank/DDBJ whole genome shotgun (WGS) entry which is preliminary data.</text>
</comment>
<dbReference type="Proteomes" id="UP000481421">
    <property type="component" value="Unassembled WGS sequence"/>
</dbReference>
<reference evidence="1 2" key="1">
    <citation type="submission" date="2020-02" db="EMBL/GenBank/DDBJ databases">
        <title>Rhodobacter algicola sp. nov., isolated from microalga culture.</title>
        <authorList>
            <person name="Park C.-Y."/>
        </authorList>
    </citation>
    <scope>NUCLEOTIDE SEQUENCE [LARGE SCALE GENOMIC DNA]</scope>
    <source>
        <strain evidence="1 2">ETT8</strain>
    </source>
</reference>
<proteinExistence type="predicted"/>
<dbReference type="EMBL" id="JAAIKE010000001">
    <property type="protein sequence ID" value="NEX45429.1"/>
    <property type="molecule type" value="Genomic_DNA"/>
</dbReference>
<organism evidence="1 2">
    <name type="scientific">Pseudotabrizicola algicola</name>
    <dbReference type="NCBI Taxonomy" id="2709381"/>
    <lineage>
        <taxon>Bacteria</taxon>
        <taxon>Pseudomonadati</taxon>
        <taxon>Pseudomonadota</taxon>
        <taxon>Alphaproteobacteria</taxon>
        <taxon>Rhodobacterales</taxon>
        <taxon>Paracoccaceae</taxon>
        <taxon>Pseudotabrizicola</taxon>
    </lineage>
</organism>
<keyword evidence="2" id="KW-1185">Reference proteome</keyword>
<dbReference type="AlphaFoldDB" id="A0A6B3RQN8"/>